<dbReference type="InterPro" id="IPR019134">
    <property type="entry name" value="Cactin_C"/>
</dbReference>
<evidence type="ECO:0000313" key="8">
    <source>
        <dbReference type="Proteomes" id="UP000091820"/>
    </source>
</evidence>
<dbReference type="PANTHER" id="PTHR21737:SF4">
    <property type="entry name" value="SPLICING FACTOR CACTIN"/>
    <property type="match status" value="1"/>
</dbReference>
<keyword evidence="3" id="KW-0175">Coiled coil</keyword>
<dbReference type="EnsemblMetazoa" id="GBRI040532-RA">
    <property type="protein sequence ID" value="GBRI040532-PA"/>
    <property type="gene ID" value="GBRI040532"/>
</dbReference>
<accession>A0A1A9X1A1</accession>
<dbReference type="GO" id="GO:0045292">
    <property type="term" value="P:mRNA cis splicing, via spliceosome"/>
    <property type="evidence" value="ECO:0007669"/>
    <property type="project" value="TreeGrafter"/>
</dbReference>
<dbReference type="AlphaFoldDB" id="A0A1A9X1A1"/>
<reference evidence="8" key="1">
    <citation type="submission" date="2014-03" db="EMBL/GenBank/DDBJ databases">
        <authorList>
            <person name="Aksoy S."/>
            <person name="Warren W."/>
            <person name="Wilson R.K."/>
        </authorList>
    </citation>
    <scope>NUCLEOTIDE SEQUENCE [LARGE SCALE GENOMIC DNA]</scope>
    <source>
        <strain evidence="8">IAEA</strain>
    </source>
</reference>
<dbReference type="Pfam" id="PF09732">
    <property type="entry name" value="CactinC_cactus"/>
    <property type="match status" value="1"/>
</dbReference>
<dbReference type="GO" id="GO:0005737">
    <property type="term" value="C:cytoplasm"/>
    <property type="evidence" value="ECO:0007669"/>
    <property type="project" value="TreeGrafter"/>
</dbReference>
<evidence type="ECO:0000256" key="2">
    <source>
        <dbReference type="ARBA" id="ARBA00034534"/>
    </source>
</evidence>
<sequence length="701" mass="84395">MSILQDVLSKCLGTVDIKFRCFIQQIIAHVIDKFYKVFVPQVTFTMCQWFFILVNRKNTMPRDKHKKREHKERHKRKSTKDRKSKSKNRSSLLLPSSDAITFPKNIELLKVLEDRRIKDELERKRLKEELKAKETPEQKRERRLREKEAKELRRRERMGWDNEYQNYTDQDNPFGDSNLTSTFVWNKKLQKEGLKGVPMETVEAINRQKQMENKLELEKVKKRRIEREKERQAREEELVLQQRQKEAAQFHEWEKQEDQFHLEQARLRSEIRIQDGRAKPIDLLAQYISSTKLEDSSAIEMQMHEPYFILNGLSVKDLDDLLVDINVYIELEKGEHMDFWNDMTIIVKDELQKKQKQLEYDEAMTSRRGGIHESVVKDVTGIFRNKTINQLDELRSKIEEKINVRTGGVDISYWENILSQLKAHMARARLRDYHQRKLREKLDLLKTSNPKEEEYNVSPQEIKEQSDQEELVEEKSDISQDIYQRDSFKLYDEGQYSPNYITATTTLSSTINIIDEEEDDVNLMNLRQELLERNQENILYSQEELQMRLEAKRGMKGDEVEFSVEMPVDNSTAIQLATDKYRPRKPRYFNRVHTGFEWNKYNQTHYDMDNPPPKIVQGYKFNIFYPDLIDKPKTPQYYLTQCEDNSDFAILRFHAGPPYEDIAFKIVHREWEFSYKRGFRCQFHNNIFQLWFHFKRYRYRR</sequence>
<organism evidence="7 8">
    <name type="scientific">Glossina brevipalpis</name>
    <dbReference type="NCBI Taxonomy" id="37001"/>
    <lineage>
        <taxon>Eukaryota</taxon>
        <taxon>Metazoa</taxon>
        <taxon>Ecdysozoa</taxon>
        <taxon>Arthropoda</taxon>
        <taxon>Hexapoda</taxon>
        <taxon>Insecta</taxon>
        <taxon>Pterygota</taxon>
        <taxon>Neoptera</taxon>
        <taxon>Endopterygota</taxon>
        <taxon>Diptera</taxon>
        <taxon>Brachycera</taxon>
        <taxon>Muscomorpha</taxon>
        <taxon>Hippoboscoidea</taxon>
        <taxon>Glossinidae</taxon>
        <taxon>Glossina</taxon>
    </lineage>
</organism>
<dbReference type="VEuPathDB" id="VectorBase:GBRI040532"/>
<evidence type="ECO:0000256" key="4">
    <source>
        <dbReference type="SAM" id="MobiDB-lite"/>
    </source>
</evidence>
<dbReference type="SMART" id="SM01050">
    <property type="entry name" value="CactinC_cactus"/>
    <property type="match status" value="1"/>
</dbReference>
<evidence type="ECO:0000259" key="6">
    <source>
        <dbReference type="Pfam" id="PF10312"/>
    </source>
</evidence>
<evidence type="ECO:0000256" key="3">
    <source>
        <dbReference type="SAM" id="Coils"/>
    </source>
</evidence>
<evidence type="ECO:0000256" key="1">
    <source>
        <dbReference type="ARBA" id="ARBA00006895"/>
    </source>
</evidence>
<proteinExistence type="inferred from homology"/>
<dbReference type="PANTHER" id="PTHR21737">
    <property type="entry name" value="POLYGLUTAMINE BINDING PROTEIN 1/MARVEL MEMBRANE-ASSOCIATING DOMAIN CONTAINING 3"/>
    <property type="match status" value="1"/>
</dbReference>
<evidence type="ECO:0000259" key="5">
    <source>
        <dbReference type="Pfam" id="PF09732"/>
    </source>
</evidence>
<feature type="domain" description="Splicing factor cactin central" evidence="6">
    <location>
        <begin position="243"/>
        <end position="434"/>
    </location>
</feature>
<dbReference type="GO" id="GO:0005681">
    <property type="term" value="C:spliceosomal complex"/>
    <property type="evidence" value="ECO:0007669"/>
    <property type="project" value="TreeGrafter"/>
</dbReference>
<dbReference type="STRING" id="37001.A0A1A9X1A1"/>
<protein>
    <recommendedName>
        <fullName evidence="2">Splicing factor Cactin</fullName>
    </recommendedName>
</protein>
<dbReference type="Pfam" id="PF10312">
    <property type="entry name" value="Cactin_mid"/>
    <property type="match status" value="1"/>
</dbReference>
<comment type="similarity">
    <text evidence="1">Belongs to the CACTIN family.</text>
</comment>
<name>A0A1A9X1A1_9MUSC</name>
<dbReference type="Proteomes" id="UP000091820">
    <property type="component" value="Unassembled WGS sequence"/>
</dbReference>
<feature type="coiled-coil region" evidence="3">
    <location>
        <begin position="208"/>
        <end position="245"/>
    </location>
</feature>
<feature type="domain" description="Splicing factor Cactin C-terminal" evidence="5">
    <location>
        <begin position="578"/>
        <end position="701"/>
    </location>
</feature>
<feature type="region of interest" description="Disordered" evidence="4">
    <location>
        <begin position="61"/>
        <end position="92"/>
    </location>
</feature>
<dbReference type="InterPro" id="IPR018816">
    <property type="entry name" value="Cactin_central"/>
</dbReference>
<feature type="compositionally biased region" description="Basic residues" evidence="4">
    <location>
        <begin position="63"/>
        <end position="88"/>
    </location>
</feature>
<keyword evidence="8" id="KW-1185">Reference proteome</keyword>
<reference evidence="7" key="2">
    <citation type="submission" date="2020-05" db="UniProtKB">
        <authorList>
            <consortium name="EnsemblMetazoa"/>
        </authorList>
    </citation>
    <scope>IDENTIFICATION</scope>
    <source>
        <strain evidence="7">IAEA</strain>
    </source>
</reference>
<evidence type="ECO:0000313" key="7">
    <source>
        <dbReference type="EnsemblMetazoa" id="GBRI040532-PA"/>
    </source>
</evidence>